<organism evidence="1 2">
    <name type="scientific">Corchorus olitorius</name>
    <dbReference type="NCBI Taxonomy" id="93759"/>
    <lineage>
        <taxon>Eukaryota</taxon>
        <taxon>Viridiplantae</taxon>
        <taxon>Streptophyta</taxon>
        <taxon>Embryophyta</taxon>
        <taxon>Tracheophyta</taxon>
        <taxon>Spermatophyta</taxon>
        <taxon>Magnoliopsida</taxon>
        <taxon>eudicotyledons</taxon>
        <taxon>Gunneridae</taxon>
        <taxon>Pentapetalae</taxon>
        <taxon>rosids</taxon>
        <taxon>malvids</taxon>
        <taxon>Malvales</taxon>
        <taxon>Malvaceae</taxon>
        <taxon>Grewioideae</taxon>
        <taxon>Apeibeae</taxon>
        <taxon>Corchorus</taxon>
    </lineage>
</organism>
<reference evidence="2" key="1">
    <citation type="submission" date="2013-09" db="EMBL/GenBank/DDBJ databases">
        <title>Corchorus olitorius genome sequencing.</title>
        <authorList>
            <person name="Alam M."/>
            <person name="Haque M.S."/>
            <person name="Islam M.S."/>
            <person name="Emdad E.M."/>
            <person name="Islam M.M."/>
            <person name="Ahmed B."/>
            <person name="Halim A."/>
            <person name="Hossen Q.M.M."/>
            <person name="Hossain M.Z."/>
            <person name="Ahmed R."/>
            <person name="Khan M.M."/>
            <person name="Islam R."/>
            <person name="Rashid M.M."/>
            <person name="Khan S.A."/>
            <person name="Rahman M.S."/>
            <person name="Alam M."/>
            <person name="Yahiya A.S."/>
            <person name="Khan M.S."/>
            <person name="Azam M.S."/>
            <person name="Haque T."/>
            <person name="Lashkar M.Z.H."/>
            <person name="Akhand A.I."/>
            <person name="Morshed G."/>
            <person name="Roy S."/>
            <person name="Uddin K.S."/>
            <person name="Rabeya T."/>
            <person name="Hossain A.S."/>
            <person name="Chowdhury A."/>
            <person name="Snigdha A.R."/>
            <person name="Mortoza M.S."/>
            <person name="Matin S.A."/>
            <person name="Hoque S.M.E."/>
            <person name="Islam M.K."/>
            <person name="Roy D.K."/>
            <person name="Haider R."/>
            <person name="Moosa M.M."/>
            <person name="Elias S.M."/>
            <person name="Hasan A.M."/>
            <person name="Jahan S."/>
            <person name="Shafiuddin M."/>
            <person name="Mahmood N."/>
            <person name="Shommy N.S."/>
        </authorList>
    </citation>
    <scope>NUCLEOTIDE SEQUENCE [LARGE SCALE GENOMIC DNA]</scope>
    <source>
        <strain evidence="2">cv. O-4</strain>
    </source>
</reference>
<evidence type="ECO:0000313" key="2">
    <source>
        <dbReference type="Proteomes" id="UP000187203"/>
    </source>
</evidence>
<dbReference type="AlphaFoldDB" id="A0A1R3J196"/>
<evidence type="ECO:0000313" key="1">
    <source>
        <dbReference type="EMBL" id="OMO88607.1"/>
    </source>
</evidence>
<keyword evidence="2" id="KW-1185">Reference proteome</keyword>
<comment type="caution">
    <text evidence="1">The sequence shown here is derived from an EMBL/GenBank/DDBJ whole genome shotgun (WGS) entry which is preliminary data.</text>
</comment>
<name>A0A1R3J196_9ROSI</name>
<accession>A0A1R3J196</accession>
<proteinExistence type="predicted"/>
<sequence>MGNDEFVKACSKEVLRMRALNKYACDIADLPIIILQQAAAEANTSFLSG</sequence>
<dbReference type="Proteomes" id="UP000187203">
    <property type="component" value="Unassembled WGS sequence"/>
</dbReference>
<protein>
    <submittedName>
        <fullName evidence="1">RNA polymerase II transcription mediator</fullName>
    </submittedName>
</protein>
<gene>
    <name evidence="1" type="ORF">COLO4_20170</name>
</gene>
<dbReference type="EMBL" id="AWUE01017042">
    <property type="protein sequence ID" value="OMO88607.1"/>
    <property type="molecule type" value="Genomic_DNA"/>
</dbReference>